<sequence length="251" mass="27638">MSSDSPSNLLSAAALSKRMIANLAPNTSINNSYDAVALAAHASMQAIGFRLVGLGEDHKIEAHSDPSEPSPLPAEWNATKGSYAFRYAHSQSSMEYLLKINRMGNKAVVMGMGMGDDRTHSFDLKVQEYISEGNLPLTPVKEGANKDEAARKLVDVFISIGRLSDLGNLMRLKVIQKLAPSLHKEGYEETREAQSSSSRQQREPAPGREADRPMRDPLRADRDPPARPYPLHDPLAHPRRPMPDPMPGFED</sequence>
<dbReference type="PANTHER" id="PTHR13266:SF1">
    <property type="entry name" value="PROTEASOME INHIBITOR PI31 SUBUNIT"/>
    <property type="match status" value="1"/>
</dbReference>
<dbReference type="EMBL" id="NAJQ01001141">
    <property type="protein sequence ID" value="TKA62016.1"/>
    <property type="molecule type" value="Genomic_DNA"/>
</dbReference>
<comment type="similarity">
    <text evidence="1">Belongs to the proteasome inhibitor PI31 family.</text>
</comment>
<feature type="non-terminal residue" evidence="5">
    <location>
        <position position="251"/>
    </location>
</feature>
<dbReference type="Proteomes" id="UP000309340">
    <property type="component" value="Unassembled WGS sequence"/>
</dbReference>
<dbReference type="InterPro" id="IPR021625">
    <property type="entry name" value="PI31_Prot_N"/>
</dbReference>
<dbReference type="OrthoDB" id="68090at2759"/>
<keyword evidence="6" id="KW-1185">Reference proteome</keyword>
<evidence type="ECO:0000256" key="3">
    <source>
        <dbReference type="SAM" id="MobiDB-lite"/>
    </source>
</evidence>
<dbReference type="Pfam" id="PF11566">
    <property type="entry name" value="PI31_Prot_N"/>
    <property type="match status" value="1"/>
</dbReference>
<dbReference type="STRING" id="329884.A0A4U0WIK5"/>
<comment type="caution">
    <text evidence="5">The sequence shown here is derived from an EMBL/GenBank/DDBJ whole genome shotgun (WGS) entry which is preliminary data.</text>
</comment>
<dbReference type="Gene3D" id="3.40.1000.30">
    <property type="match status" value="1"/>
</dbReference>
<dbReference type="GO" id="GO:0070628">
    <property type="term" value="F:proteasome binding"/>
    <property type="evidence" value="ECO:0007669"/>
    <property type="project" value="InterPro"/>
</dbReference>
<keyword evidence="2" id="KW-0647">Proteasome</keyword>
<evidence type="ECO:0000256" key="2">
    <source>
        <dbReference type="ARBA" id="ARBA00022942"/>
    </source>
</evidence>
<gene>
    <name evidence="5" type="ORF">B0A55_10289</name>
</gene>
<reference evidence="5 6" key="1">
    <citation type="submission" date="2017-03" db="EMBL/GenBank/DDBJ databases">
        <title>Genomes of endolithic fungi from Antarctica.</title>
        <authorList>
            <person name="Coleine C."/>
            <person name="Masonjones S."/>
            <person name="Stajich J.E."/>
        </authorList>
    </citation>
    <scope>NUCLEOTIDE SEQUENCE [LARGE SCALE GENOMIC DNA]</scope>
    <source>
        <strain evidence="5 6">CCFEE 5184</strain>
    </source>
</reference>
<organism evidence="5 6">
    <name type="scientific">Friedmanniomyces simplex</name>
    <dbReference type="NCBI Taxonomy" id="329884"/>
    <lineage>
        <taxon>Eukaryota</taxon>
        <taxon>Fungi</taxon>
        <taxon>Dikarya</taxon>
        <taxon>Ascomycota</taxon>
        <taxon>Pezizomycotina</taxon>
        <taxon>Dothideomycetes</taxon>
        <taxon>Dothideomycetidae</taxon>
        <taxon>Mycosphaerellales</taxon>
        <taxon>Teratosphaeriaceae</taxon>
        <taxon>Friedmanniomyces</taxon>
    </lineage>
</organism>
<dbReference type="AlphaFoldDB" id="A0A4U0WIK5"/>
<evidence type="ECO:0000313" key="5">
    <source>
        <dbReference type="EMBL" id="TKA62016.1"/>
    </source>
</evidence>
<feature type="domain" description="PI31 proteasome regulator N-terminal" evidence="4">
    <location>
        <begin position="27"/>
        <end position="185"/>
    </location>
</feature>
<dbReference type="GO" id="GO:0043161">
    <property type="term" value="P:proteasome-mediated ubiquitin-dependent protein catabolic process"/>
    <property type="evidence" value="ECO:0007669"/>
    <property type="project" value="InterPro"/>
</dbReference>
<dbReference type="PANTHER" id="PTHR13266">
    <property type="entry name" value="PROTEASOME INHIBITOR"/>
    <property type="match status" value="1"/>
</dbReference>
<dbReference type="GO" id="GO:0000502">
    <property type="term" value="C:proteasome complex"/>
    <property type="evidence" value="ECO:0007669"/>
    <property type="project" value="UniProtKB-KW"/>
</dbReference>
<evidence type="ECO:0000256" key="1">
    <source>
        <dbReference type="ARBA" id="ARBA00006405"/>
    </source>
</evidence>
<name>A0A4U0WIK5_9PEZI</name>
<evidence type="ECO:0000259" key="4">
    <source>
        <dbReference type="Pfam" id="PF11566"/>
    </source>
</evidence>
<feature type="region of interest" description="Disordered" evidence="3">
    <location>
        <begin position="184"/>
        <end position="251"/>
    </location>
</feature>
<dbReference type="GO" id="GO:0004866">
    <property type="term" value="F:endopeptidase inhibitor activity"/>
    <property type="evidence" value="ECO:0007669"/>
    <property type="project" value="InterPro"/>
</dbReference>
<accession>A0A4U0WIK5</accession>
<protein>
    <recommendedName>
        <fullName evidence="4">PI31 proteasome regulator N-terminal domain-containing protein</fullName>
    </recommendedName>
</protein>
<proteinExistence type="inferred from homology"/>
<evidence type="ECO:0000313" key="6">
    <source>
        <dbReference type="Proteomes" id="UP000309340"/>
    </source>
</evidence>
<feature type="compositionally biased region" description="Basic and acidic residues" evidence="3">
    <location>
        <begin position="200"/>
        <end position="225"/>
    </location>
</feature>
<dbReference type="InterPro" id="IPR045128">
    <property type="entry name" value="PI31-like"/>
</dbReference>